<dbReference type="InterPro" id="IPR011053">
    <property type="entry name" value="Single_hybrid_motif"/>
</dbReference>
<protein>
    <recommendedName>
        <fullName evidence="4">Dihydrolipoamide acetyltransferase component of pyruvate dehydrogenase complex</fullName>
        <ecNumber evidence="4">2.3.1.-</ecNumber>
    </recommendedName>
</protein>
<keyword evidence="9" id="KW-1185">Reference proteome</keyword>
<dbReference type="InterPro" id="IPR001078">
    <property type="entry name" value="2-oxoacid_DH_actylTfrase"/>
</dbReference>
<dbReference type="AlphaFoldDB" id="A0A4D9CNU8"/>
<feature type="domain" description="Lipoyl-binding" evidence="6">
    <location>
        <begin position="176"/>
        <end position="251"/>
    </location>
</feature>
<keyword evidence="2 4" id="KW-0450">Lipoyl</keyword>
<dbReference type="Proteomes" id="UP000355283">
    <property type="component" value="Unassembled WGS sequence"/>
</dbReference>
<dbReference type="Pfam" id="PF00198">
    <property type="entry name" value="2-oxoacid_dh"/>
    <property type="match status" value="1"/>
</dbReference>
<reference evidence="8 9" key="1">
    <citation type="submission" date="2019-01" db="EMBL/GenBank/DDBJ databases">
        <title>Nuclear Genome Assembly of the Microalgal Biofuel strain Nannochloropsis salina CCMP1776.</title>
        <authorList>
            <person name="Hovde B."/>
        </authorList>
    </citation>
    <scope>NUCLEOTIDE SEQUENCE [LARGE SCALE GENOMIC DNA]</scope>
    <source>
        <strain evidence="8 9">CCMP1776</strain>
    </source>
</reference>
<dbReference type="Gene3D" id="2.40.50.100">
    <property type="match status" value="3"/>
</dbReference>
<name>A0A4D9CNU8_9STRA</name>
<dbReference type="Pfam" id="PF02817">
    <property type="entry name" value="E3_binding"/>
    <property type="match status" value="2"/>
</dbReference>
<dbReference type="EMBL" id="SDOX01000158">
    <property type="protein sequence ID" value="TFJ80810.1"/>
    <property type="molecule type" value="Genomic_DNA"/>
</dbReference>
<feature type="region of interest" description="Disordered" evidence="5">
    <location>
        <begin position="144"/>
        <end position="171"/>
    </location>
</feature>
<organism evidence="8 9">
    <name type="scientific">Nannochloropsis salina CCMP1776</name>
    <dbReference type="NCBI Taxonomy" id="1027361"/>
    <lineage>
        <taxon>Eukaryota</taxon>
        <taxon>Sar</taxon>
        <taxon>Stramenopiles</taxon>
        <taxon>Ochrophyta</taxon>
        <taxon>Eustigmatophyceae</taxon>
        <taxon>Eustigmatales</taxon>
        <taxon>Monodopsidaceae</taxon>
        <taxon>Microchloropsis</taxon>
        <taxon>Microchloropsis salina</taxon>
    </lineage>
</organism>
<feature type="domain" description="Lipoyl-binding" evidence="6">
    <location>
        <begin position="57"/>
        <end position="135"/>
    </location>
</feature>
<evidence type="ECO:0000256" key="2">
    <source>
        <dbReference type="ARBA" id="ARBA00022823"/>
    </source>
</evidence>
<comment type="similarity">
    <text evidence="1 4">Belongs to the 2-oxoacid dehydrogenase family.</text>
</comment>
<dbReference type="EC" id="2.3.1.-" evidence="4"/>
<proteinExistence type="inferred from homology"/>
<evidence type="ECO:0000256" key="4">
    <source>
        <dbReference type="RuleBase" id="RU003423"/>
    </source>
</evidence>
<dbReference type="InterPro" id="IPR003016">
    <property type="entry name" value="2-oxoA_DH_lipoyl-BS"/>
</dbReference>
<dbReference type="PROSITE" id="PS51826">
    <property type="entry name" value="PSBD"/>
    <property type="match status" value="2"/>
</dbReference>
<dbReference type="PANTHER" id="PTHR23151:SF75">
    <property type="entry name" value="DIHYDROLIPOYLLYSINE-RESIDUE ACETYLTRANSFERASE COMPONENT 5 OF PYRUVATE DEHYDROGENASE COMPLEX, CHLOROPLASTIC"/>
    <property type="match status" value="1"/>
</dbReference>
<evidence type="ECO:0000259" key="7">
    <source>
        <dbReference type="PROSITE" id="PS51826"/>
    </source>
</evidence>
<comment type="cofactor">
    <cofactor evidence="4">
        <name>(R)-lipoate</name>
        <dbReference type="ChEBI" id="CHEBI:83088"/>
    </cofactor>
</comment>
<feature type="region of interest" description="Disordered" evidence="5">
    <location>
        <begin position="530"/>
        <end position="558"/>
    </location>
</feature>
<comment type="caution">
    <text evidence="8">The sequence shown here is derived from an EMBL/GenBank/DDBJ whole genome shotgun (WGS) entry which is preliminary data.</text>
</comment>
<dbReference type="InterPro" id="IPR000089">
    <property type="entry name" value="Biotin_lipoyl"/>
</dbReference>
<dbReference type="Gene3D" id="4.10.320.10">
    <property type="entry name" value="E3-binding domain"/>
    <property type="match status" value="2"/>
</dbReference>
<dbReference type="FunFam" id="2.40.50.100:FF:000010">
    <property type="entry name" value="Acetyltransferase component of pyruvate dehydrogenase complex"/>
    <property type="match status" value="3"/>
</dbReference>
<dbReference type="OrthoDB" id="537444at2759"/>
<evidence type="ECO:0000313" key="8">
    <source>
        <dbReference type="EMBL" id="TFJ80810.1"/>
    </source>
</evidence>
<keyword evidence="3" id="KW-0809">Transit peptide</keyword>
<dbReference type="InterPro" id="IPR045257">
    <property type="entry name" value="E2/Pdx1"/>
</dbReference>
<dbReference type="InterPro" id="IPR036625">
    <property type="entry name" value="E3-bd_dom_sf"/>
</dbReference>
<dbReference type="InterPro" id="IPR004167">
    <property type="entry name" value="PSBD"/>
</dbReference>
<keyword evidence="4" id="KW-0012">Acyltransferase</keyword>
<sequence>MRQTTLTRKAVGAGLLALVLLAQASMAFIPGRMAVRTLFQPLKQHQASRVVLSMAEAIEIAMPALSSTMTEGKIVEWTAKVGDKIKAGQTIMVVESDKADMDVEAFEEGFLAKIVFGDGASAPVGATVALLAKSKEEIPAVQAMTPGASPATAPAAAPAPESSAPAGGGASLGVPTNEIAMPALSSTMTEGKIVEWTVKVGDKIKAGQTIMVVESDKADMDVEAFESGYVAAILAKAGEATPVGAPCALLVDNEADVEKVKAALASGASVGGGASAAPASPPPEAAAPPAAANAPSKPTFDFAEVAMPALSSTMTSGKIVAWTAKVGDSVKAGQTVMVVESDKADMDVEAFEGGVLASILTGEGDSAKVGDPVALLAAKKEDVPALQAYGQALKASLSGAPAPAPADSAAAAPAPAASTPVAATAASPPGERVVASGYAKKLASEAGVDLRSVPGTGLGGRVVGANVIAAAAGKPMAKPLGYRSPPGSATPLAKRLAAEAGLDLKSLKGTGEFGRVTADDVLIATGKKSPVKKQAAGGRTGPVKAPKPAPGPMPTGTKPMDGMMKAVAKNMEKTLDVPIFRVSRLITTDKFDKMYAEVKGQGVSVSALLAKAVAKTLERHPILNAAYDPAGAIKYNPDINIAMAVALDGGLITPTLRNANAMDLVSLGGKWRELVKKAQEKRLAPDEYTTGTFTISNLGMYGVSAFDAILPPGQGSILAIGGSIPTVVVRKDGSFAVQKQMTVTITCDHRHIYGADAAEFLRDLAELMEEDVESLLD</sequence>
<feature type="compositionally biased region" description="Low complexity" evidence="5">
    <location>
        <begin position="146"/>
        <end position="165"/>
    </location>
</feature>
<dbReference type="SUPFAM" id="SSF52777">
    <property type="entry name" value="CoA-dependent acyltransferases"/>
    <property type="match status" value="1"/>
</dbReference>
<dbReference type="SUPFAM" id="SSF51230">
    <property type="entry name" value="Single hybrid motif"/>
    <property type="match status" value="3"/>
</dbReference>
<dbReference type="PROSITE" id="PS50968">
    <property type="entry name" value="BIOTINYL_LIPOYL"/>
    <property type="match status" value="3"/>
</dbReference>
<dbReference type="CDD" id="cd06849">
    <property type="entry name" value="lipoyl_domain"/>
    <property type="match status" value="3"/>
</dbReference>
<dbReference type="PANTHER" id="PTHR23151">
    <property type="entry name" value="DIHYDROLIPOAMIDE ACETYL/SUCCINYL-TRANSFERASE-RELATED"/>
    <property type="match status" value="1"/>
</dbReference>
<feature type="domain" description="Peripheral subunit-binding (PSBD)" evidence="7">
    <location>
        <begin position="488"/>
        <end position="525"/>
    </location>
</feature>
<dbReference type="GO" id="GO:0004742">
    <property type="term" value="F:dihydrolipoyllysine-residue acetyltransferase activity"/>
    <property type="evidence" value="ECO:0007669"/>
    <property type="project" value="TreeGrafter"/>
</dbReference>
<evidence type="ECO:0000256" key="1">
    <source>
        <dbReference type="ARBA" id="ARBA00007317"/>
    </source>
</evidence>
<evidence type="ECO:0000256" key="3">
    <source>
        <dbReference type="ARBA" id="ARBA00022946"/>
    </source>
</evidence>
<dbReference type="Gene3D" id="3.30.559.10">
    <property type="entry name" value="Chloramphenicol acetyltransferase-like domain"/>
    <property type="match status" value="1"/>
</dbReference>
<accession>A0A4D9CNU8</accession>
<feature type="region of interest" description="Disordered" evidence="5">
    <location>
        <begin position="269"/>
        <end position="294"/>
    </location>
</feature>
<evidence type="ECO:0000313" key="9">
    <source>
        <dbReference type="Proteomes" id="UP000355283"/>
    </source>
</evidence>
<feature type="domain" description="Peripheral subunit-binding (PSBD)" evidence="7">
    <location>
        <begin position="434"/>
        <end position="471"/>
    </location>
</feature>
<dbReference type="SUPFAM" id="SSF47005">
    <property type="entry name" value="Peripheral subunit-binding domain of 2-oxo acid dehydrogenase complex"/>
    <property type="match status" value="2"/>
</dbReference>
<gene>
    <name evidence="8" type="ORF">NSK_007987</name>
</gene>
<dbReference type="GO" id="GO:0045254">
    <property type="term" value="C:pyruvate dehydrogenase complex"/>
    <property type="evidence" value="ECO:0007669"/>
    <property type="project" value="InterPro"/>
</dbReference>
<dbReference type="PROSITE" id="PS00189">
    <property type="entry name" value="LIPOYL"/>
    <property type="match status" value="3"/>
</dbReference>
<feature type="domain" description="Lipoyl-binding" evidence="6">
    <location>
        <begin position="302"/>
        <end position="377"/>
    </location>
</feature>
<evidence type="ECO:0000256" key="5">
    <source>
        <dbReference type="SAM" id="MobiDB-lite"/>
    </source>
</evidence>
<keyword evidence="4" id="KW-0808">Transferase</keyword>
<dbReference type="Pfam" id="PF00364">
    <property type="entry name" value="Biotin_lipoyl"/>
    <property type="match status" value="3"/>
</dbReference>
<evidence type="ECO:0000259" key="6">
    <source>
        <dbReference type="PROSITE" id="PS50968"/>
    </source>
</evidence>
<dbReference type="GO" id="GO:0006086">
    <property type="term" value="P:pyruvate decarboxylation to acetyl-CoA"/>
    <property type="evidence" value="ECO:0007669"/>
    <property type="project" value="InterPro"/>
</dbReference>
<dbReference type="InterPro" id="IPR023213">
    <property type="entry name" value="CAT-like_dom_sf"/>
</dbReference>